<feature type="compositionally biased region" description="Acidic residues" evidence="1">
    <location>
        <begin position="120"/>
        <end position="130"/>
    </location>
</feature>
<dbReference type="EMBL" id="KN847332">
    <property type="protein sequence ID" value="KIW48148.1"/>
    <property type="molecule type" value="Genomic_DNA"/>
</dbReference>
<feature type="compositionally biased region" description="Low complexity" evidence="1">
    <location>
        <begin position="185"/>
        <end position="206"/>
    </location>
</feature>
<dbReference type="RefSeq" id="XP_016268364.1">
    <property type="nucleotide sequence ID" value="XM_016401311.1"/>
</dbReference>
<evidence type="ECO:0000256" key="1">
    <source>
        <dbReference type="SAM" id="MobiDB-lite"/>
    </source>
</evidence>
<accession>A0A0D2DYI0</accession>
<sequence>MTSSSIPLVVQVMPLNDDEVIQYLDAHPDILHRYLTERAGLAESLLRAHAPPPPPDNNNVASTFQENNDVVVEDNSASLLGRHVSVDSVSDLFPLFEFGDEQTSINMEEETNDIDDGLWEADYDIDDDDNLFGGEGSDELDHWASPDTNSSHASEGSLGDIETLEAGESQYDLQASQPDSSQEGTASNQHSSSPSQSGFPSTASTPMPMPMPIPTEPQPSVPQNTTSLPYPAPERLVAASRSEPKGKKWRLFEEESCIRHMLSIRDEGILHGEDRFREAQRRMAHVDGIQKDAKYAVKNFWNRVGRARSGFDERKNQKAPLATSQQGKTARASSSVSSATPRKRKNVSKATKTKRKYESDSEDDTPFDPKEECNPPLKKRNRDDDSDDEWQPDQNAFNAIAV</sequence>
<reference evidence="2 3" key="1">
    <citation type="submission" date="2015-01" db="EMBL/GenBank/DDBJ databases">
        <title>The Genome Sequence of Exophiala oligosperma CBS72588.</title>
        <authorList>
            <consortium name="The Broad Institute Genomics Platform"/>
            <person name="Cuomo C."/>
            <person name="de Hoog S."/>
            <person name="Gorbushina A."/>
            <person name="Stielow B."/>
            <person name="Teixiera M."/>
            <person name="Abouelleil A."/>
            <person name="Chapman S.B."/>
            <person name="Priest M."/>
            <person name="Young S.K."/>
            <person name="Wortman J."/>
            <person name="Nusbaum C."/>
            <person name="Birren B."/>
        </authorList>
    </citation>
    <scope>NUCLEOTIDE SEQUENCE [LARGE SCALE GENOMIC DNA]</scope>
    <source>
        <strain evidence="2 3">CBS 72588</strain>
    </source>
</reference>
<feature type="compositionally biased region" description="Polar residues" evidence="1">
    <location>
        <begin position="171"/>
        <end position="184"/>
    </location>
</feature>
<feature type="compositionally biased region" description="Pro residues" evidence="1">
    <location>
        <begin position="207"/>
        <end position="220"/>
    </location>
</feature>
<organism evidence="2 3">
    <name type="scientific">Exophiala oligosperma</name>
    <dbReference type="NCBI Taxonomy" id="215243"/>
    <lineage>
        <taxon>Eukaryota</taxon>
        <taxon>Fungi</taxon>
        <taxon>Dikarya</taxon>
        <taxon>Ascomycota</taxon>
        <taxon>Pezizomycotina</taxon>
        <taxon>Eurotiomycetes</taxon>
        <taxon>Chaetothyriomycetidae</taxon>
        <taxon>Chaetothyriales</taxon>
        <taxon>Herpotrichiellaceae</taxon>
        <taxon>Exophiala</taxon>
    </lineage>
</organism>
<feature type="compositionally biased region" description="Polar residues" evidence="1">
    <location>
        <begin position="392"/>
        <end position="402"/>
    </location>
</feature>
<feature type="region of interest" description="Disordered" evidence="1">
    <location>
        <begin position="171"/>
        <end position="246"/>
    </location>
</feature>
<dbReference type="Proteomes" id="UP000053342">
    <property type="component" value="Unassembled WGS sequence"/>
</dbReference>
<dbReference type="VEuPathDB" id="FungiDB:PV06_00766"/>
<evidence type="ECO:0000313" key="3">
    <source>
        <dbReference type="Proteomes" id="UP000053342"/>
    </source>
</evidence>
<feature type="compositionally biased region" description="Basic residues" evidence="1">
    <location>
        <begin position="341"/>
        <end position="355"/>
    </location>
</feature>
<dbReference type="GeneID" id="27352840"/>
<protein>
    <submittedName>
        <fullName evidence="2">Uncharacterized protein</fullName>
    </submittedName>
</protein>
<feature type="compositionally biased region" description="Low complexity" evidence="1">
    <location>
        <begin position="330"/>
        <end position="339"/>
    </location>
</feature>
<dbReference type="AlphaFoldDB" id="A0A0D2DYI0"/>
<feature type="region of interest" description="Disordered" evidence="1">
    <location>
        <begin position="307"/>
        <end position="402"/>
    </location>
</feature>
<name>A0A0D2DYI0_9EURO</name>
<gene>
    <name evidence="2" type="ORF">PV06_00766</name>
</gene>
<dbReference type="OrthoDB" id="4120788at2759"/>
<dbReference type="HOGENOM" id="CLU_032997_0_0_1"/>
<feature type="region of interest" description="Disordered" evidence="1">
    <location>
        <begin position="120"/>
        <end position="157"/>
    </location>
</feature>
<proteinExistence type="predicted"/>
<keyword evidence="3" id="KW-1185">Reference proteome</keyword>
<evidence type="ECO:0000313" key="2">
    <source>
        <dbReference type="EMBL" id="KIW48148.1"/>
    </source>
</evidence>